<comment type="caution">
    <text evidence="2">The sequence shown here is derived from an EMBL/GenBank/DDBJ whole genome shotgun (WGS) entry which is preliminary data.</text>
</comment>
<organism evidence="2 3">
    <name type="scientific">Imshaugia aleurites</name>
    <dbReference type="NCBI Taxonomy" id="172621"/>
    <lineage>
        <taxon>Eukaryota</taxon>
        <taxon>Fungi</taxon>
        <taxon>Dikarya</taxon>
        <taxon>Ascomycota</taxon>
        <taxon>Pezizomycotina</taxon>
        <taxon>Lecanoromycetes</taxon>
        <taxon>OSLEUM clade</taxon>
        <taxon>Lecanoromycetidae</taxon>
        <taxon>Lecanorales</taxon>
        <taxon>Lecanorineae</taxon>
        <taxon>Parmeliaceae</taxon>
        <taxon>Imshaugia</taxon>
    </lineage>
</organism>
<gene>
    <name evidence="2" type="ORF">IMSHALPRED_002786</name>
</gene>
<keyword evidence="3" id="KW-1185">Reference proteome</keyword>
<evidence type="ECO:0000313" key="2">
    <source>
        <dbReference type="EMBL" id="CAF9941563.1"/>
    </source>
</evidence>
<name>A0A8H3J6C7_9LECA</name>
<feature type="domain" description="DUF7730" evidence="1">
    <location>
        <begin position="34"/>
        <end position="158"/>
    </location>
</feature>
<sequence length="246" mass="27753">MRIGYVSTWAKILNTRSFGTRQHPFLIPRTRPWHLFKAARQIYNEAGYSLYCTTRYHFAGAQTLVSWIRSLTSATKRAIRHIRIDVSDEFGGFFHSSFNGATVTATTLCSAIEELSGLRKLIIGLWDKRWLSATVHEAHGVYQLVRNVQVSEALVVLLAEEPDDSDTPWTEVGWPADSQEEFACAVWAAVRHPESVLQHGVLGGQIEEGGQAKFWLRVKDVKAVERANEEGQMVEDIFSLMALHPI</sequence>
<dbReference type="EMBL" id="CAJPDT010000151">
    <property type="protein sequence ID" value="CAF9941563.1"/>
    <property type="molecule type" value="Genomic_DNA"/>
</dbReference>
<protein>
    <recommendedName>
        <fullName evidence="1">DUF7730 domain-containing protein</fullName>
    </recommendedName>
</protein>
<proteinExistence type="predicted"/>
<reference evidence="2" key="1">
    <citation type="submission" date="2021-03" db="EMBL/GenBank/DDBJ databases">
        <authorList>
            <person name="Tagirdzhanova G."/>
        </authorList>
    </citation>
    <scope>NUCLEOTIDE SEQUENCE</scope>
</reference>
<accession>A0A8H3J6C7</accession>
<dbReference type="Pfam" id="PF24864">
    <property type="entry name" value="DUF7730"/>
    <property type="match status" value="1"/>
</dbReference>
<dbReference type="OrthoDB" id="10555110at2759"/>
<dbReference type="Proteomes" id="UP000664534">
    <property type="component" value="Unassembled WGS sequence"/>
</dbReference>
<evidence type="ECO:0000313" key="3">
    <source>
        <dbReference type="Proteomes" id="UP000664534"/>
    </source>
</evidence>
<dbReference type="AlphaFoldDB" id="A0A8H3J6C7"/>
<dbReference type="InterPro" id="IPR056632">
    <property type="entry name" value="DUF7730"/>
</dbReference>
<evidence type="ECO:0000259" key="1">
    <source>
        <dbReference type="Pfam" id="PF24864"/>
    </source>
</evidence>